<evidence type="ECO:0000313" key="2">
    <source>
        <dbReference type="EMBL" id="KAF3046932.1"/>
    </source>
</evidence>
<dbReference type="Gene3D" id="3.40.30.10">
    <property type="entry name" value="Glutaredoxin"/>
    <property type="match status" value="1"/>
</dbReference>
<evidence type="ECO:0000313" key="3">
    <source>
        <dbReference type="Proteomes" id="UP000758155"/>
    </source>
</evidence>
<dbReference type="AlphaFoldDB" id="A0A9P5C6M8"/>
<dbReference type="Proteomes" id="UP000758155">
    <property type="component" value="Unassembled WGS sequence"/>
</dbReference>
<reference evidence="2" key="1">
    <citation type="submission" date="2019-04" db="EMBL/GenBank/DDBJ databases">
        <title>Sequencing of skin fungus with MAO and IRED activity.</title>
        <authorList>
            <person name="Marsaioli A.J."/>
            <person name="Bonatto J.M.C."/>
            <person name="Reis Junior O."/>
        </authorList>
    </citation>
    <scope>NUCLEOTIDE SEQUENCE</scope>
    <source>
        <strain evidence="2">28M1</strain>
    </source>
</reference>
<feature type="domain" description="DSBA-like thioredoxin" evidence="1">
    <location>
        <begin position="45"/>
        <end position="241"/>
    </location>
</feature>
<dbReference type="InterPro" id="IPR001853">
    <property type="entry name" value="DSBA-like_thioredoxin_dom"/>
</dbReference>
<gene>
    <name evidence="2" type="ORF">E8E12_008198</name>
</gene>
<accession>A0A9P5C6M8</accession>
<protein>
    <recommendedName>
        <fullName evidence="1">DSBA-like thioredoxin domain-containing protein</fullName>
    </recommendedName>
</protein>
<dbReference type="InterPro" id="IPR036249">
    <property type="entry name" value="Thioredoxin-like_sf"/>
</dbReference>
<sequence length="254" mass="28860">MGYDSTITFTLDTICPWLVVQRVALLPKPYTVTFFHKDTDKIRTYLAFLRLRKALSTYRAANPSSAVTFTVRISPYQLYPDFGQDGVDRHEWYRDSRYDGSEERFEKYAAYMGALAKDEGISFDFSSGPFANTFHAHRILQHIQEHHGPEAAVRALESLYEQYFTMRAHPSSPETLAKACLAAGLSEQEANRVVEDESEEAMETKMAIREQAGNGVDSVPYIVFEGKRRDFTLIGAKEIAEYIKTLEQVAKEAS</sequence>
<dbReference type="PANTHER" id="PTHR13887">
    <property type="entry name" value="GLUTATHIONE S-TRANSFERASE KAPPA"/>
    <property type="match status" value="1"/>
</dbReference>
<comment type="caution">
    <text evidence="2">The sequence shown here is derived from an EMBL/GenBank/DDBJ whole genome shotgun (WGS) entry which is preliminary data.</text>
</comment>
<name>A0A9P5C6M8_9PLEO</name>
<dbReference type="Pfam" id="PF01323">
    <property type="entry name" value="DSBA"/>
    <property type="match status" value="1"/>
</dbReference>
<dbReference type="PANTHER" id="PTHR13887:SF52">
    <property type="entry name" value="DSBA-LIKE THIOREDOXIN DOMAIN-CONTAINING PROTEIN"/>
    <property type="match status" value="1"/>
</dbReference>
<dbReference type="SUPFAM" id="SSF52833">
    <property type="entry name" value="Thioredoxin-like"/>
    <property type="match status" value="1"/>
</dbReference>
<evidence type="ECO:0000259" key="1">
    <source>
        <dbReference type="Pfam" id="PF01323"/>
    </source>
</evidence>
<organism evidence="2 3">
    <name type="scientific">Didymella heteroderae</name>
    <dbReference type="NCBI Taxonomy" id="1769908"/>
    <lineage>
        <taxon>Eukaryota</taxon>
        <taxon>Fungi</taxon>
        <taxon>Dikarya</taxon>
        <taxon>Ascomycota</taxon>
        <taxon>Pezizomycotina</taxon>
        <taxon>Dothideomycetes</taxon>
        <taxon>Pleosporomycetidae</taxon>
        <taxon>Pleosporales</taxon>
        <taxon>Pleosporineae</taxon>
        <taxon>Didymellaceae</taxon>
        <taxon>Didymella</taxon>
    </lineage>
</organism>
<proteinExistence type="predicted"/>
<dbReference type="GO" id="GO:0016491">
    <property type="term" value="F:oxidoreductase activity"/>
    <property type="evidence" value="ECO:0007669"/>
    <property type="project" value="InterPro"/>
</dbReference>
<keyword evidence="3" id="KW-1185">Reference proteome</keyword>
<dbReference type="EMBL" id="SWKV01000003">
    <property type="protein sequence ID" value="KAF3046932.1"/>
    <property type="molecule type" value="Genomic_DNA"/>
</dbReference>
<dbReference type="OrthoDB" id="1930760at2759"/>